<protein>
    <submittedName>
        <fullName evidence="1">Uncharacterized protein</fullName>
    </submittedName>
</protein>
<proteinExistence type="predicted"/>
<keyword evidence="2" id="KW-1185">Reference proteome</keyword>
<dbReference type="EMBL" id="AGNL01035788">
    <property type="protein sequence ID" value="EJK54456.1"/>
    <property type="molecule type" value="Genomic_DNA"/>
</dbReference>
<evidence type="ECO:0000313" key="2">
    <source>
        <dbReference type="Proteomes" id="UP000266841"/>
    </source>
</evidence>
<accession>K0S060</accession>
<dbReference type="OrthoDB" id="185024at2759"/>
<reference evidence="1 2" key="1">
    <citation type="journal article" date="2012" name="Genome Biol.">
        <title>Genome and low-iron response of an oceanic diatom adapted to chronic iron limitation.</title>
        <authorList>
            <person name="Lommer M."/>
            <person name="Specht M."/>
            <person name="Roy A.S."/>
            <person name="Kraemer L."/>
            <person name="Andreson R."/>
            <person name="Gutowska M.A."/>
            <person name="Wolf J."/>
            <person name="Bergner S.V."/>
            <person name="Schilhabel M.B."/>
            <person name="Klostermeier U.C."/>
            <person name="Beiko R.G."/>
            <person name="Rosenstiel P."/>
            <person name="Hippler M."/>
            <person name="Laroche J."/>
        </authorList>
    </citation>
    <scope>NUCLEOTIDE SEQUENCE [LARGE SCALE GENOMIC DNA]</scope>
    <source>
        <strain evidence="1 2">CCMP1005</strain>
    </source>
</reference>
<comment type="caution">
    <text evidence="1">The sequence shown here is derived from an EMBL/GenBank/DDBJ whole genome shotgun (WGS) entry which is preliminary data.</text>
</comment>
<evidence type="ECO:0000313" key="1">
    <source>
        <dbReference type="EMBL" id="EJK54456.1"/>
    </source>
</evidence>
<gene>
    <name evidence="1" type="ORF">THAOC_25919</name>
</gene>
<dbReference type="Proteomes" id="UP000266841">
    <property type="component" value="Unassembled WGS sequence"/>
</dbReference>
<dbReference type="OMA" id="EFYGMDI"/>
<sequence>MIVEKLSENCQQKLPVCHELSDGTHEPITVLEAVVRNSGIYADSRKGRLSVFWGDQIFVPTAPFRYTPTHHVDIMCTLEEEPPTARVWSDKGLDKYGVIAVSGGGDAAQVEKVDHATAMKMLKALGDIDRAGPSLGSFSVGAKILEALCTEFKDELDKKDGKLDTDPHFWMPLTLPQDEYIALMTEKGVEAEESRTHHVRMTKMKDTFMSANSDLGLFGAVDVGAGACWWDYGQLKLYTANNLKLNEEGSDADLLRRFFGVTARQMNSDMGGVAVDDSACVFSSRAKCGSVGANVSMAAVEAQEPAGGAVLYNLVSDLDDGIVAGDGDVIVSVTDTEGKSMLLKSKIDVCGGKAWKSVLEGNSMSFEEVHKQNRDTDISTIEKKRKEQFKKTSSSFEI</sequence>
<name>K0S060_THAOC</name>
<dbReference type="AlphaFoldDB" id="K0S060"/>
<dbReference type="eggNOG" id="ENOG502QWSX">
    <property type="taxonomic scope" value="Eukaryota"/>
</dbReference>
<organism evidence="1 2">
    <name type="scientific">Thalassiosira oceanica</name>
    <name type="common">Marine diatom</name>
    <dbReference type="NCBI Taxonomy" id="159749"/>
    <lineage>
        <taxon>Eukaryota</taxon>
        <taxon>Sar</taxon>
        <taxon>Stramenopiles</taxon>
        <taxon>Ochrophyta</taxon>
        <taxon>Bacillariophyta</taxon>
        <taxon>Coscinodiscophyceae</taxon>
        <taxon>Thalassiosirophycidae</taxon>
        <taxon>Thalassiosirales</taxon>
        <taxon>Thalassiosiraceae</taxon>
        <taxon>Thalassiosira</taxon>
    </lineage>
</organism>